<dbReference type="Pfam" id="PF01130">
    <property type="entry name" value="CD36"/>
    <property type="match status" value="1"/>
</dbReference>
<evidence type="ECO:0000256" key="6">
    <source>
        <dbReference type="ARBA" id="ARBA00022725"/>
    </source>
</evidence>
<dbReference type="InParanoid" id="A0A139WIZ6"/>
<evidence type="ECO:0000256" key="1">
    <source>
        <dbReference type="ARBA" id="ARBA00004651"/>
    </source>
</evidence>
<reference evidence="12 13" key="1">
    <citation type="journal article" date="2008" name="Nature">
        <title>The genome of the model beetle and pest Tribolium castaneum.</title>
        <authorList>
            <consortium name="Tribolium Genome Sequencing Consortium"/>
            <person name="Richards S."/>
            <person name="Gibbs R.A."/>
            <person name="Weinstock G.M."/>
            <person name="Brown S.J."/>
            <person name="Denell R."/>
            <person name="Beeman R.W."/>
            <person name="Gibbs R."/>
            <person name="Beeman R.W."/>
            <person name="Brown S.J."/>
            <person name="Bucher G."/>
            <person name="Friedrich M."/>
            <person name="Grimmelikhuijzen C.J."/>
            <person name="Klingler M."/>
            <person name="Lorenzen M."/>
            <person name="Richards S."/>
            <person name="Roth S."/>
            <person name="Schroder R."/>
            <person name="Tautz D."/>
            <person name="Zdobnov E.M."/>
            <person name="Muzny D."/>
            <person name="Gibbs R.A."/>
            <person name="Weinstock G.M."/>
            <person name="Attaway T."/>
            <person name="Bell S."/>
            <person name="Buhay C.J."/>
            <person name="Chandrabose M.N."/>
            <person name="Chavez D."/>
            <person name="Clerk-Blankenburg K.P."/>
            <person name="Cree A."/>
            <person name="Dao M."/>
            <person name="Davis C."/>
            <person name="Chacko J."/>
            <person name="Dinh H."/>
            <person name="Dugan-Rocha S."/>
            <person name="Fowler G."/>
            <person name="Garner T.T."/>
            <person name="Garnes J."/>
            <person name="Gnirke A."/>
            <person name="Hawes A."/>
            <person name="Hernandez J."/>
            <person name="Hines S."/>
            <person name="Holder M."/>
            <person name="Hume J."/>
            <person name="Jhangiani S.N."/>
            <person name="Joshi V."/>
            <person name="Khan Z.M."/>
            <person name="Jackson L."/>
            <person name="Kovar C."/>
            <person name="Kowis A."/>
            <person name="Lee S."/>
            <person name="Lewis L.R."/>
            <person name="Margolis J."/>
            <person name="Morgan M."/>
            <person name="Nazareth L.V."/>
            <person name="Nguyen N."/>
            <person name="Okwuonu G."/>
            <person name="Parker D."/>
            <person name="Richards S."/>
            <person name="Ruiz S.J."/>
            <person name="Santibanez J."/>
            <person name="Savard J."/>
            <person name="Scherer S.E."/>
            <person name="Schneider B."/>
            <person name="Sodergren E."/>
            <person name="Tautz D."/>
            <person name="Vattahil S."/>
            <person name="Villasana D."/>
            <person name="White C.S."/>
            <person name="Wright R."/>
            <person name="Park Y."/>
            <person name="Beeman R.W."/>
            <person name="Lord J."/>
            <person name="Oppert B."/>
            <person name="Lorenzen M."/>
            <person name="Brown S."/>
            <person name="Wang L."/>
            <person name="Savard J."/>
            <person name="Tautz D."/>
            <person name="Richards S."/>
            <person name="Weinstock G."/>
            <person name="Gibbs R.A."/>
            <person name="Liu Y."/>
            <person name="Worley K."/>
            <person name="Weinstock G."/>
            <person name="Elsik C.G."/>
            <person name="Reese J.T."/>
            <person name="Elhaik E."/>
            <person name="Landan G."/>
            <person name="Graur D."/>
            <person name="Arensburger P."/>
            <person name="Atkinson P."/>
            <person name="Beeman R.W."/>
            <person name="Beidler J."/>
            <person name="Brown S.J."/>
            <person name="Demuth J.P."/>
            <person name="Drury D.W."/>
            <person name="Du Y.Z."/>
            <person name="Fujiwara H."/>
            <person name="Lorenzen M."/>
            <person name="Maselli V."/>
            <person name="Osanai M."/>
            <person name="Park Y."/>
            <person name="Robertson H.M."/>
            <person name="Tu Z."/>
            <person name="Wang J.J."/>
            <person name="Wang S."/>
            <person name="Richards S."/>
            <person name="Song H."/>
            <person name="Zhang L."/>
            <person name="Sodergren E."/>
            <person name="Werner D."/>
            <person name="Stanke M."/>
            <person name="Morgenstern B."/>
            <person name="Solovyev V."/>
            <person name="Kosarev P."/>
            <person name="Brown G."/>
            <person name="Chen H.C."/>
            <person name="Ermolaeva O."/>
            <person name="Hlavina W."/>
            <person name="Kapustin Y."/>
            <person name="Kiryutin B."/>
            <person name="Kitts P."/>
            <person name="Maglott D."/>
            <person name="Pruitt K."/>
            <person name="Sapojnikov V."/>
            <person name="Souvorov A."/>
            <person name="Mackey A.J."/>
            <person name="Waterhouse R.M."/>
            <person name="Wyder S."/>
            <person name="Zdobnov E.M."/>
            <person name="Zdobnov E.M."/>
            <person name="Wyder S."/>
            <person name="Kriventseva E.V."/>
            <person name="Kadowaki T."/>
            <person name="Bork P."/>
            <person name="Aranda M."/>
            <person name="Bao R."/>
            <person name="Beermann A."/>
            <person name="Berns N."/>
            <person name="Bolognesi R."/>
            <person name="Bonneton F."/>
            <person name="Bopp D."/>
            <person name="Brown S.J."/>
            <person name="Bucher G."/>
            <person name="Butts T."/>
            <person name="Chaumot A."/>
            <person name="Denell R.E."/>
            <person name="Ferrier D.E."/>
            <person name="Friedrich M."/>
            <person name="Gordon C.M."/>
            <person name="Jindra M."/>
            <person name="Klingler M."/>
            <person name="Lan Q."/>
            <person name="Lattorff H.M."/>
            <person name="Laudet V."/>
            <person name="von Levetsow C."/>
            <person name="Liu Z."/>
            <person name="Lutz R."/>
            <person name="Lynch J.A."/>
            <person name="da Fonseca R.N."/>
            <person name="Posnien N."/>
            <person name="Reuter R."/>
            <person name="Roth S."/>
            <person name="Savard J."/>
            <person name="Schinko J.B."/>
            <person name="Schmitt C."/>
            <person name="Schoppmeier M."/>
            <person name="Schroder R."/>
            <person name="Shippy T.D."/>
            <person name="Simonnet F."/>
            <person name="Marques-Souza H."/>
            <person name="Tautz D."/>
            <person name="Tomoyasu Y."/>
            <person name="Trauner J."/>
            <person name="Van der Zee M."/>
            <person name="Vervoort M."/>
            <person name="Wittkopp N."/>
            <person name="Wimmer E.A."/>
            <person name="Yang X."/>
            <person name="Jones A.K."/>
            <person name="Sattelle D.B."/>
            <person name="Ebert P.R."/>
            <person name="Nelson D."/>
            <person name="Scott J.G."/>
            <person name="Beeman R.W."/>
            <person name="Muthukrishnan S."/>
            <person name="Kramer K.J."/>
            <person name="Arakane Y."/>
            <person name="Beeman R.W."/>
            <person name="Zhu Q."/>
            <person name="Hogenkamp D."/>
            <person name="Dixit R."/>
            <person name="Oppert B."/>
            <person name="Jiang H."/>
            <person name="Zou Z."/>
            <person name="Marshall J."/>
            <person name="Elpidina E."/>
            <person name="Vinokurov K."/>
            <person name="Oppert C."/>
            <person name="Zou Z."/>
            <person name="Evans J."/>
            <person name="Lu Z."/>
            <person name="Zhao P."/>
            <person name="Sumathipala N."/>
            <person name="Altincicek B."/>
            <person name="Vilcinskas A."/>
            <person name="Williams M."/>
            <person name="Hultmark D."/>
            <person name="Hetru C."/>
            <person name="Jiang H."/>
            <person name="Grimmelikhuijzen C.J."/>
            <person name="Hauser F."/>
            <person name="Cazzamali G."/>
            <person name="Williamson M."/>
            <person name="Park Y."/>
            <person name="Li B."/>
            <person name="Tanaka Y."/>
            <person name="Predel R."/>
            <person name="Neupert S."/>
            <person name="Schachtner J."/>
            <person name="Verleyen P."/>
            <person name="Raible F."/>
            <person name="Bork P."/>
            <person name="Friedrich M."/>
            <person name="Walden K.K."/>
            <person name="Robertson H.M."/>
            <person name="Angeli S."/>
            <person name="Foret S."/>
            <person name="Bucher G."/>
            <person name="Schuetz S."/>
            <person name="Maleszka R."/>
            <person name="Wimmer E.A."/>
            <person name="Beeman R.W."/>
            <person name="Lorenzen M."/>
            <person name="Tomoyasu Y."/>
            <person name="Miller S.C."/>
            <person name="Grossmann D."/>
            <person name="Bucher G."/>
        </authorList>
    </citation>
    <scope>NUCLEOTIDE SEQUENCE [LARGE SCALE GENOMIC DNA]</scope>
    <source>
        <strain evidence="12 13">Georgia GA2</strain>
    </source>
</reference>
<comment type="subcellular location">
    <subcellularLocation>
        <location evidence="1">Cell membrane</location>
        <topology evidence="1">Multi-pass membrane protein</topology>
    </subcellularLocation>
</comment>
<dbReference type="GO" id="GO:0016020">
    <property type="term" value="C:membrane"/>
    <property type="evidence" value="ECO:0000318"/>
    <property type="project" value="GO_Central"/>
</dbReference>
<evidence type="ECO:0000256" key="5">
    <source>
        <dbReference type="ARBA" id="ARBA00022692"/>
    </source>
</evidence>
<dbReference type="OMA" id="GHILAYQ"/>
<keyword evidence="10" id="KW-0675">Receptor</keyword>
<comment type="similarity">
    <text evidence="2">Belongs to the CD36 family.</text>
</comment>
<keyword evidence="6" id="KW-0552">Olfaction</keyword>
<dbReference type="GO" id="GO:0005886">
    <property type="term" value="C:plasma membrane"/>
    <property type="evidence" value="ECO:0007669"/>
    <property type="project" value="UniProtKB-SubCell"/>
</dbReference>
<evidence type="ECO:0000256" key="4">
    <source>
        <dbReference type="ARBA" id="ARBA00022606"/>
    </source>
</evidence>
<dbReference type="PANTHER" id="PTHR11923:SF69">
    <property type="entry name" value="SENSORY NEURON MEMBRANE PROTEIN 1"/>
    <property type="match status" value="1"/>
</dbReference>
<dbReference type="Proteomes" id="UP000007266">
    <property type="component" value="Linkage group 4"/>
</dbReference>
<evidence type="ECO:0000313" key="13">
    <source>
        <dbReference type="Proteomes" id="UP000007266"/>
    </source>
</evidence>
<evidence type="ECO:0000256" key="10">
    <source>
        <dbReference type="ARBA" id="ARBA00023170"/>
    </source>
</evidence>
<reference evidence="12 13" key="2">
    <citation type="journal article" date="2010" name="Nucleic Acids Res.">
        <title>BeetleBase in 2010: revisions to provide comprehensive genomic information for Tribolium castaneum.</title>
        <authorList>
            <person name="Kim H.S."/>
            <person name="Murphy T."/>
            <person name="Xia J."/>
            <person name="Caragea D."/>
            <person name="Park Y."/>
            <person name="Beeman R.W."/>
            <person name="Lorenzen M.D."/>
            <person name="Butcher S."/>
            <person name="Manak J.R."/>
            <person name="Brown S.J."/>
        </authorList>
    </citation>
    <scope>GENOME REANNOTATION</scope>
    <source>
        <strain evidence="12 13">Georgia GA2</strain>
    </source>
</reference>
<keyword evidence="8" id="KW-0472">Membrane</keyword>
<dbReference type="GO" id="GO:0005044">
    <property type="term" value="F:scavenger receptor activity"/>
    <property type="evidence" value="ECO:0000318"/>
    <property type="project" value="GO_Central"/>
</dbReference>
<keyword evidence="3" id="KW-1003">Cell membrane</keyword>
<proteinExistence type="inferred from homology"/>
<accession>A0A139WIZ6</accession>
<sequence>MYTLCPPTVGIFGCLALVLGVISSLYVIPTIENSYLLHAVYQNGSFLLNEFLKPEVKTVFKIYFFDVTNSEEVKKGEKPIVREIGPYVYNEFKFRTIINYTETSDTFDFFEKTQLFFNAEESGGRSENDFVTVINSALITIGNNIEDQIKHQTSKVDDVFEHFLDDYDLFIKARVRDVLFDGIVINCSNESGLVCLYLKTEQTEFLRPFGNDLKFSIFNHINVSENGPFKIQIRNNDNKRGHILAYQGRKTLNNWSLKHKCNEIKGSNLIIFPPSMSSTQVIYTFFSEFCRSIAFPFDSYSKIRDVPASVYVMSRETFDSSRKNSCFCKASGIKRGSLSCNVKGTMNLKNCKNMAIILSHPHFYLGDDVLLNYVQGLSPEKKIHESFITLGARSGIILNYAVRFQFNVPIKRNKHLGTTNMREGIFPVLWTEEIQELDEKF</sequence>
<evidence type="ECO:0000313" key="12">
    <source>
        <dbReference type="EMBL" id="KYB27988.1"/>
    </source>
</evidence>
<keyword evidence="11" id="KW-0325">Glycoprotein</keyword>
<dbReference type="InterPro" id="IPR002159">
    <property type="entry name" value="CD36_fam"/>
</dbReference>
<evidence type="ECO:0000256" key="11">
    <source>
        <dbReference type="ARBA" id="ARBA00023180"/>
    </source>
</evidence>
<evidence type="ECO:0000256" key="2">
    <source>
        <dbReference type="ARBA" id="ARBA00010532"/>
    </source>
</evidence>
<name>A0A139WIZ6_TRICA</name>
<keyword evidence="4" id="KW-0716">Sensory transduction</keyword>
<gene>
    <name evidence="12" type="primary">AUGUSTUS-3.0.2_34657</name>
    <name evidence="12" type="ORF">TcasGA2_TC034657</name>
</gene>
<evidence type="ECO:0000256" key="7">
    <source>
        <dbReference type="ARBA" id="ARBA00022989"/>
    </source>
</evidence>
<keyword evidence="7" id="KW-1133">Transmembrane helix</keyword>
<evidence type="ECO:0000256" key="8">
    <source>
        <dbReference type="ARBA" id="ARBA00023136"/>
    </source>
</evidence>
<evidence type="ECO:0000256" key="3">
    <source>
        <dbReference type="ARBA" id="ARBA00022475"/>
    </source>
</evidence>
<dbReference type="PRINTS" id="PR01609">
    <property type="entry name" value="CD36FAMILY"/>
</dbReference>
<organism evidence="12 13">
    <name type="scientific">Tribolium castaneum</name>
    <name type="common">Red flour beetle</name>
    <dbReference type="NCBI Taxonomy" id="7070"/>
    <lineage>
        <taxon>Eukaryota</taxon>
        <taxon>Metazoa</taxon>
        <taxon>Ecdysozoa</taxon>
        <taxon>Arthropoda</taxon>
        <taxon>Hexapoda</taxon>
        <taxon>Insecta</taxon>
        <taxon>Pterygota</taxon>
        <taxon>Neoptera</taxon>
        <taxon>Endopterygota</taxon>
        <taxon>Coleoptera</taxon>
        <taxon>Polyphaga</taxon>
        <taxon>Cucujiformia</taxon>
        <taxon>Tenebrionidae</taxon>
        <taxon>Tenebrionidae incertae sedis</taxon>
        <taxon>Tribolium</taxon>
    </lineage>
</organism>
<keyword evidence="13" id="KW-1185">Reference proteome</keyword>
<protein>
    <submittedName>
        <fullName evidence="12">Protein croquemort-like protein</fullName>
    </submittedName>
</protein>
<keyword evidence="5" id="KW-0812">Transmembrane</keyword>
<dbReference type="GO" id="GO:0007608">
    <property type="term" value="P:sensory perception of smell"/>
    <property type="evidence" value="ECO:0007669"/>
    <property type="project" value="UniProtKB-KW"/>
</dbReference>
<keyword evidence="9" id="KW-1015">Disulfide bond</keyword>
<dbReference type="AlphaFoldDB" id="A0A139WIZ6"/>
<evidence type="ECO:0000256" key="9">
    <source>
        <dbReference type="ARBA" id="ARBA00023157"/>
    </source>
</evidence>
<dbReference type="PANTHER" id="PTHR11923">
    <property type="entry name" value="SCAVENGER RECEPTOR CLASS B TYPE-1 SR-B1"/>
    <property type="match status" value="1"/>
</dbReference>
<dbReference type="EMBL" id="KQ971338">
    <property type="protein sequence ID" value="KYB27988.1"/>
    <property type="molecule type" value="Genomic_DNA"/>
</dbReference>